<evidence type="ECO:0000313" key="3">
    <source>
        <dbReference type="EMBL" id="VVE19873.1"/>
    </source>
</evidence>
<dbReference type="PANTHER" id="PTHR46558">
    <property type="entry name" value="TRACRIPTIONAL REGULATORY PROTEIN-RELATED-RELATED"/>
    <property type="match status" value="1"/>
</dbReference>
<sequence length="133" mass="15023">MALSKQEQLVNRKIGKTIAKKRRIAGYTQEQVAEHLGIGNEAFSRIERGLVSPGIFKLYEMAELFECGVETFLIEGSRRPTDQAEHVQQLLSRLSPVDRQMLVGIMEKLALRIGRETRKSKSTHVEAEGDELT</sequence>
<name>A0A5E4W710_9BURK</name>
<reference evidence="3 4" key="1">
    <citation type="submission" date="2019-08" db="EMBL/GenBank/DDBJ databases">
        <authorList>
            <person name="Peeters C."/>
        </authorList>
    </citation>
    <scope>NUCLEOTIDE SEQUENCE [LARGE SCALE GENOMIC DNA]</scope>
    <source>
        <strain evidence="3 4">LMG 31013</strain>
    </source>
</reference>
<dbReference type="Proteomes" id="UP000334380">
    <property type="component" value="Unassembled WGS sequence"/>
</dbReference>
<dbReference type="PROSITE" id="PS50943">
    <property type="entry name" value="HTH_CROC1"/>
    <property type="match status" value="1"/>
</dbReference>
<dbReference type="AlphaFoldDB" id="A0A5E4W710"/>
<organism evidence="3 4">
    <name type="scientific">Pandoraea terrigena</name>
    <dbReference type="NCBI Taxonomy" id="2508292"/>
    <lineage>
        <taxon>Bacteria</taxon>
        <taxon>Pseudomonadati</taxon>
        <taxon>Pseudomonadota</taxon>
        <taxon>Betaproteobacteria</taxon>
        <taxon>Burkholderiales</taxon>
        <taxon>Burkholderiaceae</taxon>
        <taxon>Pandoraea</taxon>
    </lineage>
</organism>
<dbReference type="PANTHER" id="PTHR46558:SF11">
    <property type="entry name" value="HTH-TYPE TRANSCRIPTIONAL REGULATOR XRE"/>
    <property type="match status" value="1"/>
</dbReference>
<protein>
    <submittedName>
        <fullName evidence="3">HTH-type transcriptional regulator ImmR</fullName>
    </submittedName>
</protein>
<evidence type="ECO:0000313" key="4">
    <source>
        <dbReference type="Proteomes" id="UP000334380"/>
    </source>
</evidence>
<gene>
    <name evidence="3" type="primary">immR</name>
    <name evidence="3" type="ORF">PTE31013_03101</name>
</gene>
<feature type="domain" description="HTH cro/C1-type" evidence="2">
    <location>
        <begin position="18"/>
        <end position="72"/>
    </location>
</feature>
<dbReference type="EMBL" id="CABPRU010000007">
    <property type="protein sequence ID" value="VVE19873.1"/>
    <property type="molecule type" value="Genomic_DNA"/>
</dbReference>
<dbReference type="SUPFAM" id="SSF47413">
    <property type="entry name" value="lambda repressor-like DNA-binding domains"/>
    <property type="match status" value="1"/>
</dbReference>
<dbReference type="InterPro" id="IPR001387">
    <property type="entry name" value="Cro/C1-type_HTH"/>
</dbReference>
<dbReference type="Gene3D" id="1.10.260.40">
    <property type="entry name" value="lambda repressor-like DNA-binding domains"/>
    <property type="match status" value="1"/>
</dbReference>
<keyword evidence="1" id="KW-0238">DNA-binding</keyword>
<dbReference type="SMART" id="SM00530">
    <property type="entry name" value="HTH_XRE"/>
    <property type="match status" value="1"/>
</dbReference>
<proteinExistence type="predicted"/>
<dbReference type="Pfam" id="PF01381">
    <property type="entry name" value="HTH_3"/>
    <property type="match status" value="1"/>
</dbReference>
<accession>A0A5E4W710</accession>
<keyword evidence="4" id="KW-1185">Reference proteome</keyword>
<evidence type="ECO:0000259" key="2">
    <source>
        <dbReference type="PROSITE" id="PS50943"/>
    </source>
</evidence>
<dbReference type="GO" id="GO:0003677">
    <property type="term" value="F:DNA binding"/>
    <property type="evidence" value="ECO:0007669"/>
    <property type="project" value="UniProtKB-KW"/>
</dbReference>
<dbReference type="RefSeq" id="WP_246174608.1">
    <property type="nucleotide sequence ID" value="NZ_CABPRU010000007.1"/>
</dbReference>
<dbReference type="InterPro" id="IPR010982">
    <property type="entry name" value="Lambda_DNA-bd_dom_sf"/>
</dbReference>
<dbReference type="CDD" id="cd00093">
    <property type="entry name" value="HTH_XRE"/>
    <property type="match status" value="1"/>
</dbReference>
<evidence type="ECO:0000256" key="1">
    <source>
        <dbReference type="ARBA" id="ARBA00023125"/>
    </source>
</evidence>